<organism evidence="1 2">
    <name type="scientific">Neophaeococcomyces mojaviensis</name>
    <dbReference type="NCBI Taxonomy" id="3383035"/>
    <lineage>
        <taxon>Eukaryota</taxon>
        <taxon>Fungi</taxon>
        <taxon>Dikarya</taxon>
        <taxon>Ascomycota</taxon>
        <taxon>Pezizomycotina</taxon>
        <taxon>Eurotiomycetes</taxon>
        <taxon>Chaetothyriomycetidae</taxon>
        <taxon>Chaetothyriales</taxon>
        <taxon>Chaetothyriales incertae sedis</taxon>
        <taxon>Neophaeococcomyces</taxon>
    </lineage>
</organism>
<name>A0ACC3A200_9EURO</name>
<evidence type="ECO:0000313" key="1">
    <source>
        <dbReference type="EMBL" id="KAJ9653950.1"/>
    </source>
</evidence>
<sequence>MNDDAVLYHETAIITILVQSSFVLALNIVDHVLDKALYCGLVGQILVGMAYGTPGADILGTSLQQTVTNLGYIGLILIVFEGGLLTDMAAVRSNLVLSVMVALTGISFPIAISFSLVKMCDATTLQAFAAGCALSSTSLGTTFSVLKSSGLDHSRLGVVLTSAAMLDDVVGLVMVQVINNLGTASTGVKAAVIIRPVFVSIGYAALVPTILFVMKKISRNSWCGTLRTGRIHDVSVSSRGKFVAFTLLLLGAVTSASYAGTSALFASYLAGLVIASKSTGLSASAETLHEPKTECSNSHSKQEQERDPGQTAEESWEMVTKTKSPPRAVTCDREFSSAKPSPSGSTTGPGKQEELVLVDVGCQTVQEIQEGPANIYDLYYAGIVNKMLKPFFFGSIGFSIPISRLFDPPTLWRGVVYAVLMMFGRLACGIWLVRFSTRTSNSDGGKHEKVTAWKSLTQYRPQSLYPAGILGSAMVARGEIGFLISAIAQANGILAEPSNQGDIFLIVTWAILLCTIVGPTTVGLLTKRVKRLQSAKKQNGSGKVNALGIWGDM</sequence>
<evidence type="ECO:0000313" key="2">
    <source>
        <dbReference type="Proteomes" id="UP001172386"/>
    </source>
</evidence>
<dbReference type="Proteomes" id="UP001172386">
    <property type="component" value="Unassembled WGS sequence"/>
</dbReference>
<gene>
    <name evidence="1" type="ORF">H2198_006938</name>
</gene>
<comment type="caution">
    <text evidence="1">The sequence shown here is derived from an EMBL/GenBank/DDBJ whole genome shotgun (WGS) entry which is preliminary data.</text>
</comment>
<keyword evidence="2" id="KW-1185">Reference proteome</keyword>
<reference evidence="1" key="1">
    <citation type="submission" date="2022-10" db="EMBL/GenBank/DDBJ databases">
        <title>Culturing micro-colonial fungi from biological soil crusts in the Mojave desert and describing Neophaeococcomyces mojavensis, and introducing the new genera and species Taxawa tesnikishii.</title>
        <authorList>
            <person name="Kurbessoian T."/>
            <person name="Stajich J.E."/>
        </authorList>
    </citation>
    <scope>NUCLEOTIDE SEQUENCE</scope>
    <source>
        <strain evidence="1">JES_112</strain>
    </source>
</reference>
<dbReference type="EMBL" id="JAPDRQ010000136">
    <property type="protein sequence ID" value="KAJ9653950.1"/>
    <property type="molecule type" value="Genomic_DNA"/>
</dbReference>
<accession>A0ACC3A200</accession>
<proteinExistence type="predicted"/>
<protein>
    <submittedName>
        <fullName evidence="1">Uncharacterized protein</fullName>
    </submittedName>
</protein>